<name>A0A9X4QVB1_9BACL</name>
<evidence type="ECO:0000256" key="1">
    <source>
        <dbReference type="SAM" id="SignalP"/>
    </source>
</evidence>
<dbReference type="RefSeq" id="WP_277536876.1">
    <property type="nucleotide sequence ID" value="NZ_JAPDIA010000008.1"/>
</dbReference>
<keyword evidence="3" id="KW-1185">Reference proteome</keyword>
<protein>
    <submittedName>
        <fullName evidence="2">DUF3939 domain-containing protein</fullName>
    </submittedName>
</protein>
<sequence>MNRSQWIINARLAAKRAAMLAVALALLPLAGCLYPDEYTPSNQLSAKEAVNAVQAAVDSYRKDTGLLPIENASEGTPQYEKFRLDFAKLKRMGYVTDIPKEAFESGGSNQFLIIDEEKDPKVKLLDVAVYQAIGTVQSKVNAYVLKHKGKQPVSDERYPDFRAIDYKALGIDDPAIRSMYTGRVLELMIDPGSTVYADYGIDIVKALEKSETKPDGSDDLRALLADESFYVPVKSPIYRLAGGEPRAFLK</sequence>
<dbReference type="EMBL" id="JAPDIA010000008">
    <property type="protein sequence ID" value="MDG0813116.1"/>
    <property type="molecule type" value="Genomic_DNA"/>
</dbReference>
<reference evidence="2" key="1">
    <citation type="submission" date="2022-10" db="EMBL/GenBank/DDBJ databases">
        <title>Comparative genomic analysis of Cohnella hashimotonis sp. nov., isolated from the International Space Station.</title>
        <authorList>
            <person name="Simpson A."/>
            <person name="Venkateswaran K."/>
        </authorList>
    </citation>
    <scope>NUCLEOTIDE SEQUENCE</scope>
    <source>
        <strain evidence="2">DSM 28161</strain>
    </source>
</reference>
<gene>
    <name evidence="2" type="ORF">OMP40_30285</name>
</gene>
<proteinExistence type="predicted"/>
<organism evidence="2 3">
    <name type="scientific">Cohnella rhizosphaerae</name>
    <dbReference type="NCBI Taxonomy" id="1457232"/>
    <lineage>
        <taxon>Bacteria</taxon>
        <taxon>Bacillati</taxon>
        <taxon>Bacillota</taxon>
        <taxon>Bacilli</taxon>
        <taxon>Bacillales</taxon>
        <taxon>Paenibacillaceae</taxon>
        <taxon>Cohnella</taxon>
    </lineage>
</organism>
<feature type="signal peptide" evidence="1">
    <location>
        <begin position="1"/>
        <end position="35"/>
    </location>
</feature>
<evidence type="ECO:0000313" key="3">
    <source>
        <dbReference type="Proteomes" id="UP001153404"/>
    </source>
</evidence>
<dbReference type="AlphaFoldDB" id="A0A9X4QVB1"/>
<dbReference type="Proteomes" id="UP001153404">
    <property type="component" value="Unassembled WGS sequence"/>
</dbReference>
<comment type="caution">
    <text evidence="2">The sequence shown here is derived from an EMBL/GenBank/DDBJ whole genome shotgun (WGS) entry which is preliminary data.</text>
</comment>
<feature type="chain" id="PRO_5040771379" evidence="1">
    <location>
        <begin position="36"/>
        <end position="250"/>
    </location>
</feature>
<evidence type="ECO:0000313" key="2">
    <source>
        <dbReference type="EMBL" id="MDG0813116.1"/>
    </source>
</evidence>
<keyword evidence="1" id="KW-0732">Signal</keyword>
<accession>A0A9X4QVB1</accession>